<comment type="caution">
    <text evidence="1">The sequence shown here is derived from an EMBL/GenBank/DDBJ whole genome shotgun (WGS) entry which is preliminary data.</text>
</comment>
<dbReference type="EMBL" id="BEXT01000001">
    <property type="protein sequence ID" value="GBC59889.1"/>
    <property type="molecule type" value="Genomic_DNA"/>
</dbReference>
<keyword evidence="2" id="KW-1185">Reference proteome</keyword>
<sequence length="249" mass="28301">MNKTASLIWSVLALLFAVFGIWQMSRYTDLHRLEMNNRHIRHELELADRLDDPAPAAERYRKLNAPFSEVGLRILNREWQMALDDLHRIGPARGNAALQSDVPALFAALKTRMDRMADACGALVNREEALPEKVRWRVYNLRGAIHLMAAYTVLETEQNEKKAVGLMKAAISDFKSAVAGADRSETAGPKRNIPRWNLELLVSRANIRKIGFTRTDAQRRLDLRENLETMIPERGGYAAGEPTERKVEK</sequence>
<dbReference type="AlphaFoldDB" id="A0A401FSE6"/>
<protein>
    <submittedName>
        <fullName evidence="1">Uncharacterized protein</fullName>
    </submittedName>
</protein>
<organism evidence="1 2">
    <name type="scientific">Desulfonema ishimotonii</name>
    <dbReference type="NCBI Taxonomy" id="45657"/>
    <lineage>
        <taxon>Bacteria</taxon>
        <taxon>Pseudomonadati</taxon>
        <taxon>Thermodesulfobacteriota</taxon>
        <taxon>Desulfobacteria</taxon>
        <taxon>Desulfobacterales</taxon>
        <taxon>Desulfococcaceae</taxon>
        <taxon>Desulfonema</taxon>
    </lineage>
</organism>
<reference evidence="2" key="2">
    <citation type="submission" date="2019-01" db="EMBL/GenBank/DDBJ databases">
        <title>Genome sequence of Desulfonema ishimotonii strain Tokyo 01.</title>
        <authorList>
            <person name="Fukui M."/>
        </authorList>
    </citation>
    <scope>NUCLEOTIDE SEQUENCE [LARGE SCALE GENOMIC DNA]</scope>
    <source>
        <strain evidence="2">Tokyo 01</strain>
    </source>
</reference>
<evidence type="ECO:0000313" key="1">
    <source>
        <dbReference type="EMBL" id="GBC59889.1"/>
    </source>
</evidence>
<dbReference type="Proteomes" id="UP000288096">
    <property type="component" value="Unassembled WGS sequence"/>
</dbReference>
<dbReference type="RefSeq" id="WP_124327361.1">
    <property type="nucleotide sequence ID" value="NZ_BEXT01000001.1"/>
</dbReference>
<accession>A0A401FSE6</accession>
<proteinExistence type="predicted"/>
<reference evidence="2" key="1">
    <citation type="submission" date="2017-11" db="EMBL/GenBank/DDBJ databases">
        <authorList>
            <person name="Watanabe M."/>
            <person name="Kojima H."/>
        </authorList>
    </citation>
    <scope>NUCLEOTIDE SEQUENCE [LARGE SCALE GENOMIC DNA]</scope>
    <source>
        <strain evidence="2">Tokyo 01</strain>
    </source>
</reference>
<name>A0A401FSE6_9BACT</name>
<evidence type="ECO:0000313" key="2">
    <source>
        <dbReference type="Proteomes" id="UP000288096"/>
    </source>
</evidence>
<dbReference type="OrthoDB" id="5387114at2"/>
<gene>
    <name evidence="1" type="ORF">DENIS_0831</name>
</gene>